<comment type="function">
    <text evidence="1">Involved in DNA recombination.</text>
</comment>
<organism evidence="7 8">
    <name type="scientific">Candidatus Gallipaludibacter merdavium</name>
    <dbReference type="NCBI Taxonomy" id="2840839"/>
    <lineage>
        <taxon>Bacteria</taxon>
        <taxon>Pseudomonadati</taxon>
        <taxon>Bacteroidota</taxon>
        <taxon>Bacteroidia</taxon>
        <taxon>Bacteroidales</taxon>
        <taxon>Candidatus Gallipaludibacter</taxon>
    </lineage>
</organism>
<feature type="coiled-coil region" evidence="5">
    <location>
        <begin position="63"/>
        <end position="125"/>
    </location>
</feature>
<dbReference type="PANTHER" id="PTHR30563">
    <property type="entry name" value="DNA RECOMBINATION PROTEIN RMUC"/>
    <property type="match status" value="1"/>
</dbReference>
<dbReference type="Proteomes" id="UP000823641">
    <property type="component" value="Unassembled WGS sequence"/>
</dbReference>
<dbReference type="PANTHER" id="PTHR30563:SF0">
    <property type="entry name" value="DNA RECOMBINATION PROTEIN RMUC"/>
    <property type="match status" value="1"/>
</dbReference>
<accession>A0A9D9HUT5</accession>
<keyword evidence="6" id="KW-0812">Transmembrane</keyword>
<dbReference type="GO" id="GO:0006310">
    <property type="term" value="P:DNA recombination"/>
    <property type="evidence" value="ECO:0007669"/>
    <property type="project" value="UniProtKB-KW"/>
</dbReference>
<evidence type="ECO:0000313" key="7">
    <source>
        <dbReference type="EMBL" id="MBO8460410.1"/>
    </source>
</evidence>
<comment type="similarity">
    <text evidence="2">Belongs to the RmuC family.</text>
</comment>
<keyword evidence="3 5" id="KW-0175">Coiled coil</keyword>
<protein>
    <submittedName>
        <fullName evidence="7">DNA recombination protein RmuC</fullName>
    </submittedName>
</protein>
<keyword evidence="6" id="KW-0472">Membrane</keyword>
<name>A0A9D9HUT5_9BACT</name>
<evidence type="ECO:0000256" key="3">
    <source>
        <dbReference type="ARBA" id="ARBA00023054"/>
    </source>
</evidence>
<evidence type="ECO:0000256" key="4">
    <source>
        <dbReference type="ARBA" id="ARBA00023172"/>
    </source>
</evidence>
<feature type="transmembrane region" description="Helical" evidence="6">
    <location>
        <begin position="6"/>
        <end position="25"/>
    </location>
</feature>
<dbReference type="InterPro" id="IPR003798">
    <property type="entry name" value="DNA_recombination_RmuC"/>
</dbReference>
<evidence type="ECO:0000256" key="2">
    <source>
        <dbReference type="ARBA" id="ARBA00009840"/>
    </source>
</evidence>
<dbReference type="AlphaFoldDB" id="A0A9D9HUT5"/>
<keyword evidence="4" id="KW-0233">DNA recombination</keyword>
<evidence type="ECO:0000256" key="1">
    <source>
        <dbReference type="ARBA" id="ARBA00003416"/>
    </source>
</evidence>
<keyword evidence="6" id="KW-1133">Transmembrane helix</keyword>
<evidence type="ECO:0000256" key="6">
    <source>
        <dbReference type="SAM" id="Phobius"/>
    </source>
</evidence>
<evidence type="ECO:0000256" key="5">
    <source>
        <dbReference type="SAM" id="Coils"/>
    </source>
</evidence>
<comment type="caution">
    <text evidence="7">The sequence shown here is derived from an EMBL/GenBank/DDBJ whole genome shotgun (WGS) entry which is preliminary data.</text>
</comment>
<dbReference type="EMBL" id="JADIMG010000084">
    <property type="protein sequence ID" value="MBO8460410.1"/>
    <property type="molecule type" value="Genomic_DNA"/>
</dbReference>
<reference evidence="7" key="1">
    <citation type="submission" date="2020-10" db="EMBL/GenBank/DDBJ databases">
        <authorList>
            <person name="Gilroy R."/>
        </authorList>
    </citation>
    <scope>NUCLEOTIDE SEQUENCE</scope>
    <source>
        <strain evidence="7">G3-3990</strain>
    </source>
</reference>
<evidence type="ECO:0000313" key="8">
    <source>
        <dbReference type="Proteomes" id="UP000823641"/>
    </source>
</evidence>
<dbReference type="Pfam" id="PF02646">
    <property type="entry name" value="RmuC"/>
    <property type="match status" value="1"/>
</dbReference>
<reference evidence="7" key="2">
    <citation type="journal article" date="2021" name="PeerJ">
        <title>Extensive microbial diversity within the chicken gut microbiome revealed by metagenomics and culture.</title>
        <authorList>
            <person name="Gilroy R."/>
            <person name="Ravi A."/>
            <person name="Getino M."/>
            <person name="Pursley I."/>
            <person name="Horton D.L."/>
            <person name="Alikhan N.F."/>
            <person name="Baker D."/>
            <person name="Gharbi K."/>
            <person name="Hall N."/>
            <person name="Watson M."/>
            <person name="Adriaenssens E.M."/>
            <person name="Foster-Nyarko E."/>
            <person name="Jarju S."/>
            <person name="Secka A."/>
            <person name="Antonio M."/>
            <person name="Oren A."/>
            <person name="Chaudhuri R.R."/>
            <person name="La Ragione R."/>
            <person name="Hildebrand F."/>
            <person name="Pallen M.J."/>
        </authorList>
    </citation>
    <scope>NUCLEOTIDE SEQUENCE</scope>
    <source>
        <strain evidence="7">G3-3990</strain>
    </source>
</reference>
<sequence>MGVYLFLGLIGGLCLGLIVAFVWHLSSQKAHGRTYEQLTADSQQIKVKFSALQTEFQLASNRLHEVLQLTEQQQATIEKLREQKQDLELQLGLKMSENKTLSEKLELQKQELEAMQKRLTTEFENIATRILKQRTDEFAQHNQKNLGEILSPLKEKIASFEKKVEETYEKELRDKLSLTEEVKKLTEINLQMSREANNLATALKGDPKKQGNWGEVILERVLERSGLKQGSEYQREEVLTGNDGQTIRPDVIVHLPDNKHIIIDSKVSLVAYERYISSSDEAQRKQELKAHIHSIRSHIQGLSEKNYQHARNINTPDFVLLFMPIEAAFALAVQNDTELFSFAWEKNIVIVSPTTLLATLRTIASIWKQENQTRNAQEIARLAGQLYDKLVGFTADMEKIKKSLDAADNAYSDAYRKLTSGNGNVMRTADKIKALGAKTTRQLPDNFQDN</sequence>
<proteinExistence type="inferred from homology"/>
<gene>
    <name evidence="7" type="primary">rmuC</name>
    <name evidence="7" type="ORF">IAA73_08780</name>
</gene>